<proteinExistence type="predicted"/>
<name>A0A1E7FMD9_9STRA</name>
<reference evidence="2 3" key="1">
    <citation type="submission" date="2016-09" db="EMBL/GenBank/DDBJ databases">
        <title>Extensive genetic diversity and differential bi-allelic expression allows diatom success in the polar Southern Ocean.</title>
        <authorList>
            <consortium name="DOE Joint Genome Institute"/>
            <person name="Mock T."/>
            <person name="Otillar R.P."/>
            <person name="Strauss J."/>
            <person name="Dupont C."/>
            <person name="Frickenhaus S."/>
            <person name="Maumus F."/>
            <person name="Mcmullan M."/>
            <person name="Sanges R."/>
            <person name="Schmutz J."/>
            <person name="Toseland A."/>
            <person name="Valas R."/>
            <person name="Veluchamy A."/>
            <person name="Ward B.J."/>
            <person name="Allen A."/>
            <person name="Barry K."/>
            <person name="Falciatore A."/>
            <person name="Ferrante M."/>
            <person name="Fortunato A.E."/>
            <person name="Gloeckner G."/>
            <person name="Gruber A."/>
            <person name="Hipkin R."/>
            <person name="Janech M."/>
            <person name="Kroth P."/>
            <person name="Leese F."/>
            <person name="Lindquist E."/>
            <person name="Lyon B.R."/>
            <person name="Martin J."/>
            <person name="Mayer C."/>
            <person name="Parker M."/>
            <person name="Quesneville H."/>
            <person name="Raymond J."/>
            <person name="Uhlig C."/>
            <person name="Valentin K.U."/>
            <person name="Worden A.Z."/>
            <person name="Armbrust E.V."/>
            <person name="Bowler C."/>
            <person name="Green B."/>
            <person name="Moulton V."/>
            <person name="Van Oosterhout C."/>
            <person name="Grigoriev I."/>
        </authorList>
    </citation>
    <scope>NUCLEOTIDE SEQUENCE [LARGE SCALE GENOMIC DNA]</scope>
    <source>
        <strain evidence="2 3">CCMP1102</strain>
    </source>
</reference>
<dbReference type="InParanoid" id="A0A1E7FMD9"/>
<evidence type="ECO:0000256" key="1">
    <source>
        <dbReference type="SAM" id="MobiDB-lite"/>
    </source>
</evidence>
<evidence type="ECO:0000313" key="3">
    <source>
        <dbReference type="Proteomes" id="UP000095751"/>
    </source>
</evidence>
<dbReference type="Proteomes" id="UP000095751">
    <property type="component" value="Unassembled WGS sequence"/>
</dbReference>
<protein>
    <submittedName>
        <fullName evidence="2">Uncharacterized protein</fullName>
    </submittedName>
</protein>
<dbReference type="KEGG" id="fcy:FRACYDRAFT_267985"/>
<sequence length="122" mass="13592">MVKEIFPERRATIDIDATKISFNTREDSVDMVDDYNVGSTRKKICTPSPTLIRHVSPQQALSSYSFLSDDDSSSSSSVVHDTYKPVSPSPALLSSNYESPHHQFMKMKLGLSPQSVLGEFHI</sequence>
<evidence type="ECO:0000313" key="2">
    <source>
        <dbReference type="EMBL" id="OEU19294.1"/>
    </source>
</evidence>
<organism evidence="2 3">
    <name type="scientific">Fragilariopsis cylindrus CCMP1102</name>
    <dbReference type="NCBI Taxonomy" id="635003"/>
    <lineage>
        <taxon>Eukaryota</taxon>
        <taxon>Sar</taxon>
        <taxon>Stramenopiles</taxon>
        <taxon>Ochrophyta</taxon>
        <taxon>Bacillariophyta</taxon>
        <taxon>Bacillariophyceae</taxon>
        <taxon>Bacillariophycidae</taxon>
        <taxon>Bacillariales</taxon>
        <taxon>Bacillariaceae</taxon>
        <taxon>Fragilariopsis</taxon>
    </lineage>
</organism>
<dbReference type="EMBL" id="KV784355">
    <property type="protein sequence ID" value="OEU19294.1"/>
    <property type="molecule type" value="Genomic_DNA"/>
</dbReference>
<feature type="compositionally biased region" description="Low complexity" evidence="1">
    <location>
        <begin position="65"/>
        <end position="77"/>
    </location>
</feature>
<gene>
    <name evidence="2" type="ORF">FRACYDRAFT_267985</name>
</gene>
<keyword evidence="3" id="KW-1185">Reference proteome</keyword>
<accession>A0A1E7FMD9</accession>
<feature type="region of interest" description="Disordered" evidence="1">
    <location>
        <begin position="65"/>
        <end position="95"/>
    </location>
</feature>
<dbReference type="AlphaFoldDB" id="A0A1E7FMD9"/>